<sequence>MGVSQKWFRILRGRFIRSSNKDIILPRTSICTNECEEAILRNEDFSFPTPTPTPTPVSAITKEDVAAIKIQAFFRGHLARRAYKALKGLVKVQALVRGVWVRKQSRIAMQCMHALVRLQVRVRSRQLLGSFDKKSTIN</sequence>
<dbReference type="InterPro" id="IPR000048">
    <property type="entry name" value="IQ_motif_EF-hand-BS"/>
</dbReference>
<dbReference type="EMBL" id="CP144700">
    <property type="protein sequence ID" value="WVZ24379.1"/>
    <property type="molecule type" value="Genomic_DNA"/>
</dbReference>
<keyword evidence="1" id="KW-0112">Calmodulin-binding</keyword>
<dbReference type="GO" id="GO:0005516">
    <property type="term" value="F:calmodulin binding"/>
    <property type="evidence" value="ECO:0007669"/>
    <property type="project" value="UniProtKB-KW"/>
</dbReference>
<name>A0AAQ3SDI6_VIGMU</name>
<comment type="similarity">
    <text evidence="2">Belongs to the IQD family.</text>
</comment>
<reference evidence="4 5" key="1">
    <citation type="journal article" date="2023" name="Life. Sci Alliance">
        <title>Evolutionary insights into 3D genome organization and epigenetic landscape of Vigna mungo.</title>
        <authorList>
            <person name="Junaid A."/>
            <person name="Singh B."/>
            <person name="Bhatia S."/>
        </authorList>
    </citation>
    <scope>NUCLEOTIDE SEQUENCE [LARGE SCALE GENOMIC DNA]</scope>
    <source>
        <strain evidence="4">Urdbean</strain>
    </source>
</reference>
<organism evidence="4 5">
    <name type="scientific">Vigna mungo</name>
    <name type="common">Black gram</name>
    <name type="synonym">Phaseolus mungo</name>
    <dbReference type="NCBI Taxonomy" id="3915"/>
    <lineage>
        <taxon>Eukaryota</taxon>
        <taxon>Viridiplantae</taxon>
        <taxon>Streptophyta</taxon>
        <taxon>Embryophyta</taxon>
        <taxon>Tracheophyta</taxon>
        <taxon>Spermatophyta</taxon>
        <taxon>Magnoliopsida</taxon>
        <taxon>eudicotyledons</taxon>
        <taxon>Gunneridae</taxon>
        <taxon>Pentapetalae</taxon>
        <taxon>rosids</taxon>
        <taxon>fabids</taxon>
        <taxon>Fabales</taxon>
        <taxon>Fabaceae</taxon>
        <taxon>Papilionoideae</taxon>
        <taxon>50 kb inversion clade</taxon>
        <taxon>NPAAA clade</taxon>
        <taxon>indigoferoid/millettioid clade</taxon>
        <taxon>Phaseoleae</taxon>
        <taxon>Vigna</taxon>
    </lineage>
</organism>
<evidence type="ECO:0000256" key="3">
    <source>
        <dbReference type="ARBA" id="ARBA00045534"/>
    </source>
</evidence>
<dbReference type="InterPro" id="IPR027417">
    <property type="entry name" value="P-loop_NTPase"/>
</dbReference>
<dbReference type="SUPFAM" id="SSF52540">
    <property type="entry name" value="P-loop containing nucleoside triphosphate hydrolases"/>
    <property type="match status" value="1"/>
</dbReference>
<comment type="function">
    <text evidence="3">May be involved in cooperative interactions with calmodulins or calmodulin-like proteins. Recruits calmodulin proteins to microtubules, thus being a potential scaffold in cellular signaling and trafficking. May associate with nucleic acids and regulate gene expression at the transcriptional or post-transcriptional level.</text>
</comment>
<protein>
    <submittedName>
        <fullName evidence="4">Uncharacterized protein</fullName>
    </submittedName>
</protein>
<dbReference type="Gene3D" id="1.20.5.190">
    <property type="match status" value="1"/>
</dbReference>
<dbReference type="PANTHER" id="PTHR32295">
    <property type="entry name" value="IQ-DOMAIN 5-RELATED"/>
    <property type="match status" value="1"/>
</dbReference>
<dbReference type="SMART" id="SM00015">
    <property type="entry name" value="IQ"/>
    <property type="match status" value="1"/>
</dbReference>
<evidence type="ECO:0000313" key="4">
    <source>
        <dbReference type="EMBL" id="WVZ24379.1"/>
    </source>
</evidence>
<evidence type="ECO:0000256" key="1">
    <source>
        <dbReference type="ARBA" id="ARBA00022860"/>
    </source>
</evidence>
<dbReference type="Proteomes" id="UP001374535">
    <property type="component" value="Chromosome 1"/>
</dbReference>
<proteinExistence type="inferred from homology"/>
<evidence type="ECO:0000256" key="2">
    <source>
        <dbReference type="ARBA" id="ARBA00024341"/>
    </source>
</evidence>
<accession>A0AAQ3SDI6</accession>
<dbReference type="Pfam" id="PF00612">
    <property type="entry name" value="IQ"/>
    <property type="match status" value="2"/>
</dbReference>
<dbReference type="PROSITE" id="PS50096">
    <property type="entry name" value="IQ"/>
    <property type="match status" value="2"/>
</dbReference>
<dbReference type="PANTHER" id="PTHR32295:SF108">
    <property type="entry name" value="PROTEIN IQ-DOMAIN 20"/>
    <property type="match status" value="1"/>
</dbReference>
<gene>
    <name evidence="4" type="ORF">V8G54_002923</name>
</gene>
<evidence type="ECO:0000313" key="5">
    <source>
        <dbReference type="Proteomes" id="UP001374535"/>
    </source>
</evidence>
<keyword evidence="5" id="KW-1185">Reference proteome</keyword>
<dbReference type="AlphaFoldDB" id="A0AAQ3SDI6"/>